<evidence type="ECO:0008006" key="4">
    <source>
        <dbReference type="Google" id="ProtNLM"/>
    </source>
</evidence>
<proteinExistence type="predicted"/>
<organism evidence="2 3">
    <name type="scientific">Streptomyces johnsoniae</name>
    <dbReference type="NCBI Taxonomy" id="3075532"/>
    <lineage>
        <taxon>Bacteria</taxon>
        <taxon>Bacillati</taxon>
        <taxon>Actinomycetota</taxon>
        <taxon>Actinomycetes</taxon>
        <taxon>Kitasatosporales</taxon>
        <taxon>Streptomycetaceae</taxon>
        <taxon>Streptomyces</taxon>
    </lineage>
</organism>
<evidence type="ECO:0000313" key="2">
    <source>
        <dbReference type="EMBL" id="MDT0444588.1"/>
    </source>
</evidence>
<dbReference type="SUPFAM" id="SSF53756">
    <property type="entry name" value="UDP-Glycosyltransferase/glycogen phosphorylase"/>
    <property type="match status" value="1"/>
</dbReference>
<keyword evidence="3" id="KW-1185">Reference proteome</keyword>
<evidence type="ECO:0000256" key="1">
    <source>
        <dbReference type="SAM" id="MobiDB-lite"/>
    </source>
</evidence>
<protein>
    <recommendedName>
        <fullName evidence="4">Glycosyltransferase</fullName>
    </recommendedName>
</protein>
<accession>A0ABU2S701</accession>
<dbReference type="Gene3D" id="3.40.50.2000">
    <property type="entry name" value="Glycogen Phosphorylase B"/>
    <property type="match status" value="1"/>
</dbReference>
<feature type="region of interest" description="Disordered" evidence="1">
    <location>
        <begin position="90"/>
        <end position="123"/>
    </location>
</feature>
<feature type="compositionally biased region" description="Polar residues" evidence="1">
    <location>
        <begin position="94"/>
        <end position="123"/>
    </location>
</feature>
<dbReference type="RefSeq" id="WP_311618849.1">
    <property type="nucleotide sequence ID" value="NZ_JAVREV010000010.1"/>
</dbReference>
<name>A0ABU2S701_9ACTN</name>
<dbReference type="Proteomes" id="UP001183615">
    <property type="component" value="Unassembled WGS sequence"/>
</dbReference>
<comment type="caution">
    <text evidence="2">The sequence shown here is derived from an EMBL/GenBank/DDBJ whole genome shotgun (WGS) entry which is preliminary data.</text>
</comment>
<evidence type="ECO:0000313" key="3">
    <source>
        <dbReference type="Proteomes" id="UP001183615"/>
    </source>
</evidence>
<dbReference type="EMBL" id="JAVREV010000010">
    <property type="protein sequence ID" value="MDT0444588.1"/>
    <property type="molecule type" value="Genomic_DNA"/>
</dbReference>
<sequence>MRVMIATFPSTSHLYPVIPLAWALQSAGHEVCVVGHPGMGSDDMAATVTGAGLIAVPVGDTVVAQQQDRTEEEGSRLDIPPDAFALDVVGSGRGTRSSYRPASWRSSASVTRSGTPTRAWSPS</sequence>
<reference evidence="3" key="1">
    <citation type="submission" date="2023-07" db="EMBL/GenBank/DDBJ databases">
        <title>30 novel species of actinomycetes from the DSMZ collection.</title>
        <authorList>
            <person name="Nouioui I."/>
        </authorList>
    </citation>
    <scope>NUCLEOTIDE SEQUENCE [LARGE SCALE GENOMIC DNA]</scope>
    <source>
        <strain evidence="3">DSM 41886</strain>
    </source>
</reference>
<gene>
    <name evidence="2" type="ORF">RM779_18570</name>
</gene>